<keyword evidence="3" id="KW-1185">Reference proteome</keyword>
<proteinExistence type="predicted"/>
<dbReference type="EMBL" id="CP036267">
    <property type="protein sequence ID" value="QDT32741.1"/>
    <property type="molecule type" value="Genomic_DNA"/>
</dbReference>
<dbReference type="Proteomes" id="UP000315724">
    <property type="component" value="Chromosome"/>
</dbReference>
<evidence type="ECO:0000256" key="1">
    <source>
        <dbReference type="SAM" id="Coils"/>
    </source>
</evidence>
<name>A0A517QMA8_9PLAN</name>
<dbReference type="KEGG" id="tpol:Mal48_19880"/>
<dbReference type="AlphaFoldDB" id="A0A517QMA8"/>
<evidence type="ECO:0008006" key="4">
    <source>
        <dbReference type="Google" id="ProtNLM"/>
    </source>
</evidence>
<feature type="coiled-coil region" evidence="1">
    <location>
        <begin position="163"/>
        <end position="197"/>
    </location>
</feature>
<evidence type="ECO:0000313" key="3">
    <source>
        <dbReference type="Proteomes" id="UP000315724"/>
    </source>
</evidence>
<sequence>MIKKAAYGTLAVMTIGGMVFGTDVFSYARTGFHSAQSKIRSEVPLEFEIERARQEVAQLLPEVRKSMHVIAEEQVAVANLRKSIEKRELALENQEEAILSLTSDLKSGDSNFVYAGHAYTQREVERDLSERFNRFKTADETLKREQELLAAKEKALTTHRETLEGMLSQRKSLEVELERLEARLKTINARKQIASIEVDDSQLNRVKSLIQTIDKRLDVEDAVLSADGDFTGLIPVEQEVQVEDENIADAVNEYFGRSGEIEVVKK</sequence>
<reference evidence="2 3" key="1">
    <citation type="submission" date="2019-02" db="EMBL/GenBank/DDBJ databases">
        <title>Deep-cultivation of Planctomycetes and their phenomic and genomic characterization uncovers novel biology.</title>
        <authorList>
            <person name="Wiegand S."/>
            <person name="Jogler M."/>
            <person name="Boedeker C."/>
            <person name="Pinto D."/>
            <person name="Vollmers J."/>
            <person name="Rivas-Marin E."/>
            <person name="Kohn T."/>
            <person name="Peeters S.H."/>
            <person name="Heuer A."/>
            <person name="Rast P."/>
            <person name="Oberbeckmann S."/>
            <person name="Bunk B."/>
            <person name="Jeske O."/>
            <person name="Meyerdierks A."/>
            <person name="Storesund J.E."/>
            <person name="Kallscheuer N."/>
            <person name="Luecker S."/>
            <person name="Lage O.M."/>
            <person name="Pohl T."/>
            <person name="Merkel B.J."/>
            <person name="Hornburger P."/>
            <person name="Mueller R.-W."/>
            <person name="Bruemmer F."/>
            <person name="Labrenz M."/>
            <person name="Spormann A.M."/>
            <person name="Op den Camp H."/>
            <person name="Overmann J."/>
            <person name="Amann R."/>
            <person name="Jetten M.S.M."/>
            <person name="Mascher T."/>
            <person name="Medema M.H."/>
            <person name="Devos D.P."/>
            <person name="Kaster A.-K."/>
            <person name="Ovreas L."/>
            <person name="Rohde M."/>
            <person name="Galperin M.Y."/>
            <person name="Jogler C."/>
        </authorList>
    </citation>
    <scope>NUCLEOTIDE SEQUENCE [LARGE SCALE GENOMIC DNA]</scope>
    <source>
        <strain evidence="2 3">Mal48</strain>
    </source>
</reference>
<organism evidence="2 3">
    <name type="scientific">Thalassoglobus polymorphus</name>
    <dbReference type="NCBI Taxonomy" id="2527994"/>
    <lineage>
        <taxon>Bacteria</taxon>
        <taxon>Pseudomonadati</taxon>
        <taxon>Planctomycetota</taxon>
        <taxon>Planctomycetia</taxon>
        <taxon>Planctomycetales</taxon>
        <taxon>Planctomycetaceae</taxon>
        <taxon>Thalassoglobus</taxon>
    </lineage>
</organism>
<keyword evidence="1" id="KW-0175">Coiled coil</keyword>
<accession>A0A517QMA8</accession>
<evidence type="ECO:0000313" key="2">
    <source>
        <dbReference type="EMBL" id="QDT32741.1"/>
    </source>
</evidence>
<protein>
    <recommendedName>
        <fullName evidence="4">Chromosome partition protein Smc</fullName>
    </recommendedName>
</protein>
<dbReference type="OrthoDB" id="271886at2"/>
<gene>
    <name evidence="2" type="ORF">Mal48_19880</name>
</gene>
<dbReference type="RefSeq" id="WP_145198216.1">
    <property type="nucleotide sequence ID" value="NZ_CP036267.1"/>
</dbReference>